<accession>A0ABX4BVB3</accession>
<evidence type="ECO:0000256" key="4">
    <source>
        <dbReference type="PROSITE-ProRule" id="PRU00339"/>
    </source>
</evidence>
<keyword evidence="3" id="KW-0677">Repeat</keyword>
<keyword evidence="6" id="KW-0812">Transmembrane</keyword>
<dbReference type="PROSITE" id="PS50005">
    <property type="entry name" value="TPR"/>
    <property type="match status" value="1"/>
</dbReference>
<feature type="repeat" description="TPR" evidence="4">
    <location>
        <begin position="216"/>
        <end position="249"/>
    </location>
</feature>
<dbReference type="Gene3D" id="1.25.40.10">
    <property type="entry name" value="Tetratricopeptide repeat domain"/>
    <property type="match status" value="1"/>
</dbReference>
<evidence type="ECO:0008006" key="9">
    <source>
        <dbReference type="Google" id="ProtNLM"/>
    </source>
</evidence>
<keyword evidence="8" id="KW-1185">Reference proteome</keyword>
<keyword evidence="2" id="KW-0963">Cytoplasm</keyword>
<keyword evidence="6" id="KW-1133">Transmembrane helix</keyword>
<dbReference type="InterPro" id="IPR016032">
    <property type="entry name" value="Sig_transdc_resp-reg_C-effctor"/>
</dbReference>
<protein>
    <recommendedName>
        <fullName evidence="9">Tetratricopeptide repeat-containing protein</fullName>
    </recommendedName>
</protein>
<dbReference type="SUPFAM" id="SSF46894">
    <property type="entry name" value="C-terminal effector domain of the bipartite response regulators"/>
    <property type="match status" value="1"/>
</dbReference>
<comment type="caution">
    <text evidence="7">The sequence shown here is derived from an EMBL/GenBank/DDBJ whole genome shotgun (WGS) entry which is preliminary data.</text>
</comment>
<feature type="coiled-coil region" evidence="5">
    <location>
        <begin position="292"/>
        <end position="327"/>
    </location>
</feature>
<evidence type="ECO:0000256" key="1">
    <source>
        <dbReference type="ARBA" id="ARBA00004496"/>
    </source>
</evidence>
<proteinExistence type="predicted"/>
<organism evidence="7 8">
    <name type="scientific">Flavobacterium frigidimaris</name>
    <dbReference type="NCBI Taxonomy" id="262320"/>
    <lineage>
        <taxon>Bacteria</taxon>
        <taxon>Pseudomonadati</taxon>
        <taxon>Bacteroidota</taxon>
        <taxon>Flavobacteriia</taxon>
        <taxon>Flavobacteriales</taxon>
        <taxon>Flavobacteriaceae</taxon>
        <taxon>Flavobacterium</taxon>
    </lineage>
</organism>
<dbReference type="InterPro" id="IPR019734">
    <property type="entry name" value="TPR_rpt"/>
</dbReference>
<dbReference type="Pfam" id="PF13424">
    <property type="entry name" value="TPR_12"/>
    <property type="match status" value="1"/>
</dbReference>
<dbReference type="SUPFAM" id="SSF48452">
    <property type="entry name" value="TPR-like"/>
    <property type="match status" value="1"/>
</dbReference>
<feature type="transmembrane region" description="Helical" evidence="6">
    <location>
        <begin position="366"/>
        <end position="389"/>
    </location>
</feature>
<gene>
    <name evidence="7" type="ORF">B0A65_01185</name>
</gene>
<keyword evidence="5" id="KW-0175">Coiled coil</keyword>
<evidence type="ECO:0000256" key="6">
    <source>
        <dbReference type="SAM" id="Phobius"/>
    </source>
</evidence>
<dbReference type="EMBL" id="MUGV01000004">
    <property type="protein sequence ID" value="OXA82005.1"/>
    <property type="molecule type" value="Genomic_DNA"/>
</dbReference>
<evidence type="ECO:0000256" key="3">
    <source>
        <dbReference type="ARBA" id="ARBA00022737"/>
    </source>
</evidence>
<dbReference type="InterPro" id="IPR052386">
    <property type="entry name" value="GPSM"/>
</dbReference>
<dbReference type="InterPro" id="IPR011990">
    <property type="entry name" value="TPR-like_helical_dom_sf"/>
</dbReference>
<dbReference type="SMART" id="SM00028">
    <property type="entry name" value="TPR"/>
    <property type="match status" value="3"/>
</dbReference>
<evidence type="ECO:0000256" key="2">
    <source>
        <dbReference type="ARBA" id="ARBA00022490"/>
    </source>
</evidence>
<comment type="subcellular location">
    <subcellularLocation>
        <location evidence="1">Cytoplasm</location>
    </subcellularLocation>
</comment>
<dbReference type="RefSeq" id="WP_074658229.1">
    <property type="nucleotide sequence ID" value="NZ_MUGV01000004.1"/>
</dbReference>
<dbReference type="PANTHER" id="PTHR45954:SF1">
    <property type="entry name" value="LD33695P"/>
    <property type="match status" value="1"/>
</dbReference>
<evidence type="ECO:0000313" key="8">
    <source>
        <dbReference type="Proteomes" id="UP000198382"/>
    </source>
</evidence>
<name>A0ABX4BVB3_FLAFR</name>
<sequence>MQLYPQNNPIKLSSSANQIKNIEALLLQEKSFDKDTLALKNFLKPLNQTKQNQIIYEALLANGFSNYYNNLNKKSDWHYQQSIKKASAFKNPFLESWTQLNYVYYLYHNRDYVNLTPMLLKITDRIEQIDPKQLILAGESFKKIGWMMQTFGDYENSFHYFDLAKRHTTKKTSEYVAILDGIGMNYFRIEKLKQAESYFQQTALLATQIHDEVRYAKAIGNLAQVKQKKGDYKSAIDLLKKDIRISENNKNDQNTMYASVLLAKLYILTKNFDKAEQTLNNIQNIVHSKSYFEKLEFEIIRLKLEILKKQNKTNNELQLRRRMLTLEDSLKTRDSDEAINQANWMIQKSQFQNNINKKETKLKEEYVLRTMYVSIIVFVIALGLVLLHFSKKKQKASQFEYDQTVNLLETEKKNTEKKLYETHANLNDHLVYLREKNSQIKKLNIEIDNIKRSSSYNLEKKSGKLNTLLQSHLMTEENWENFKREFQKEYPDFYFKLQKDFPEITDSNKRILLLQKLNFNNTEIAGILGITSDAVKKSKQRIKKKIGVKFKMLFDNVKA</sequence>
<evidence type="ECO:0000256" key="5">
    <source>
        <dbReference type="SAM" id="Coils"/>
    </source>
</evidence>
<keyword evidence="4" id="KW-0802">TPR repeat</keyword>
<evidence type="ECO:0000313" key="7">
    <source>
        <dbReference type="EMBL" id="OXA82005.1"/>
    </source>
</evidence>
<keyword evidence="6" id="KW-0472">Membrane</keyword>
<reference evidence="7 8" key="1">
    <citation type="submission" date="2016-11" db="EMBL/GenBank/DDBJ databases">
        <title>Whole genomes of Flavobacteriaceae.</title>
        <authorList>
            <person name="Stine C."/>
            <person name="Li C."/>
            <person name="Tadesse D."/>
        </authorList>
    </citation>
    <scope>NUCLEOTIDE SEQUENCE [LARGE SCALE GENOMIC DNA]</scope>
    <source>
        <strain evidence="7 8">DSM 15937</strain>
    </source>
</reference>
<dbReference type="Proteomes" id="UP000198382">
    <property type="component" value="Unassembled WGS sequence"/>
</dbReference>
<dbReference type="PANTHER" id="PTHR45954">
    <property type="entry name" value="LD33695P"/>
    <property type="match status" value="1"/>
</dbReference>